<dbReference type="Pfam" id="PF03454">
    <property type="entry name" value="MoeA_C"/>
    <property type="match status" value="1"/>
</dbReference>
<dbReference type="NCBIfam" id="TIGR00177">
    <property type="entry name" value="molyb_syn"/>
    <property type="match status" value="1"/>
</dbReference>
<proteinExistence type="predicted"/>
<dbReference type="CDD" id="cd00887">
    <property type="entry name" value="MoeA"/>
    <property type="match status" value="1"/>
</dbReference>
<protein>
    <recommendedName>
        <fullName evidence="3">MoaB/Mog domain-containing protein</fullName>
    </recommendedName>
</protein>
<feature type="domain" description="MoaB/Mog" evidence="3">
    <location>
        <begin position="190"/>
        <end position="327"/>
    </location>
</feature>
<comment type="pathway">
    <text evidence="1">Cofactor biosynthesis; molybdopterin biosynthesis.</text>
</comment>
<accession>A0A0F9I7V2</accession>
<evidence type="ECO:0000256" key="1">
    <source>
        <dbReference type="ARBA" id="ARBA00005046"/>
    </source>
</evidence>
<dbReference type="UniPathway" id="UPA00344"/>
<dbReference type="SUPFAM" id="SSF63867">
    <property type="entry name" value="MoeA C-terminal domain-like"/>
    <property type="match status" value="1"/>
</dbReference>
<dbReference type="Pfam" id="PF00994">
    <property type="entry name" value="MoCF_biosynth"/>
    <property type="match status" value="1"/>
</dbReference>
<evidence type="ECO:0000259" key="3">
    <source>
        <dbReference type="SMART" id="SM00852"/>
    </source>
</evidence>
<sequence>MERLKKVGFSKLTSVEEALKQLSFRITTCPIEEVRIQEALNRILGDDITSSMNIPPFDRSAMDGYALRAEDTFGASPSNPKIIELTGSIEIGETSSLELMEKQGIRISTGAPMPKGADAVIKIEDTEIEDKTIILYTALVPGKNVSKEGEDIREGVQVLNKGIDIKAEHIALLTSLGYKNVKVTTKPKISVFSSGDELLELGDKLQPGKIYNSNTPMITSLVKLYGGTVIRAETVKDNKSVIEKKLTEAAGDSDVVIFTGGTSVGTKDYLPEIIKEIGNIITHGIAQRPGAPVLIGILSEKLIFCLPGTPVAAYISFLKIVGIAIRKMLGCKVIDPRIEVLTIISRDVPVSGLGFLHYLRVKVERSEENFIAHPVKLKGSGVISSLTESDGIVEIPPYQEGLKKGERVIVKLFPQ</sequence>
<dbReference type="InterPro" id="IPR036425">
    <property type="entry name" value="MoaB/Mog-like_dom_sf"/>
</dbReference>
<dbReference type="FunFam" id="2.170.190.11:FF:000001">
    <property type="entry name" value="Molybdopterin molybdenumtransferase"/>
    <property type="match status" value="1"/>
</dbReference>
<dbReference type="Gene3D" id="2.170.190.11">
    <property type="entry name" value="Molybdopterin biosynthesis moea protein, domain 3"/>
    <property type="match status" value="1"/>
</dbReference>
<dbReference type="SUPFAM" id="SSF63882">
    <property type="entry name" value="MoeA N-terminal region -like"/>
    <property type="match status" value="1"/>
</dbReference>
<dbReference type="SMART" id="SM00852">
    <property type="entry name" value="MoCF_biosynth"/>
    <property type="match status" value="1"/>
</dbReference>
<dbReference type="Gene3D" id="2.40.340.10">
    <property type="entry name" value="MoeA, C-terminal, domain IV"/>
    <property type="match status" value="1"/>
</dbReference>
<dbReference type="AlphaFoldDB" id="A0A0F9I7V2"/>
<dbReference type="Pfam" id="PF03453">
    <property type="entry name" value="MoeA_N"/>
    <property type="match status" value="1"/>
</dbReference>
<dbReference type="InterPro" id="IPR005111">
    <property type="entry name" value="MoeA_C_domain_IV"/>
</dbReference>
<dbReference type="EMBL" id="LAZR01013068">
    <property type="protein sequence ID" value="KKM23711.1"/>
    <property type="molecule type" value="Genomic_DNA"/>
</dbReference>
<dbReference type="PANTHER" id="PTHR10192:SF19">
    <property type="entry name" value="MOLYBDOPTERIN BIOSYNTHESIS PROTEIN MJ0666-RELATED"/>
    <property type="match status" value="1"/>
</dbReference>
<comment type="caution">
    <text evidence="4">The sequence shown here is derived from an EMBL/GenBank/DDBJ whole genome shotgun (WGS) entry which is preliminary data.</text>
</comment>
<dbReference type="NCBIfam" id="NF045515">
    <property type="entry name" value="Glp_gephyrin"/>
    <property type="match status" value="1"/>
</dbReference>
<gene>
    <name evidence="4" type="ORF">LCGC14_1612430</name>
</gene>
<dbReference type="GO" id="GO:0005737">
    <property type="term" value="C:cytoplasm"/>
    <property type="evidence" value="ECO:0007669"/>
    <property type="project" value="TreeGrafter"/>
</dbReference>
<dbReference type="InterPro" id="IPR001453">
    <property type="entry name" value="MoaB/Mog_dom"/>
</dbReference>
<dbReference type="GO" id="GO:0061599">
    <property type="term" value="F:molybdopterin molybdotransferase activity"/>
    <property type="evidence" value="ECO:0007669"/>
    <property type="project" value="TreeGrafter"/>
</dbReference>
<dbReference type="InterPro" id="IPR038987">
    <property type="entry name" value="MoeA-like"/>
</dbReference>
<evidence type="ECO:0000256" key="2">
    <source>
        <dbReference type="ARBA" id="ARBA00023150"/>
    </source>
</evidence>
<dbReference type="InterPro" id="IPR036688">
    <property type="entry name" value="MoeA_C_domain_IV_sf"/>
</dbReference>
<dbReference type="GO" id="GO:0006777">
    <property type="term" value="P:Mo-molybdopterin cofactor biosynthetic process"/>
    <property type="evidence" value="ECO:0007669"/>
    <property type="project" value="UniProtKB-KW"/>
</dbReference>
<dbReference type="PANTHER" id="PTHR10192">
    <property type="entry name" value="MOLYBDOPTERIN BIOSYNTHESIS PROTEIN"/>
    <property type="match status" value="1"/>
</dbReference>
<dbReference type="SUPFAM" id="SSF53218">
    <property type="entry name" value="Molybdenum cofactor biosynthesis proteins"/>
    <property type="match status" value="1"/>
</dbReference>
<dbReference type="InterPro" id="IPR036135">
    <property type="entry name" value="MoeA_linker/N_sf"/>
</dbReference>
<dbReference type="InterPro" id="IPR005110">
    <property type="entry name" value="MoeA_linker/N"/>
</dbReference>
<organism evidence="4">
    <name type="scientific">marine sediment metagenome</name>
    <dbReference type="NCBI Taxonomy" id="412755"/>
    <lineage>
        <taxon>unclassified sequences</taxon>
        <taxon>metagenomes</taxon>
        <taxon>ecological metagenomes</taxon>
    </lineage>
</organism>
<reference evidence="4" key="1">
    <citation type="journal article" date="2015" name="Nature">
        <title>Complex archaea that bridge the gap between prokaryotes and eukaryotes.</title>
        <authorList>
            <person name="Spang A."/>
            <person name="Saw J.H."/>
            <person name="Jorgensen S.L."/>
            <person name="Zaremba-Niedzwiedzka K."/>
            <person name="Martijn J."/>
            <person name="Lind A.E."/>
            <person name="van Eijk R."/>
            <person name="Schleper C."/>
            <person name="Guy L."/>
            <person name="Ettema T.J."/>
        </authorList>
    </citation>
    <scope>NUCLEOTIDE SEQUENCE</scope>
</reference>
<dbReference type="Gene3D" id="3.90.105.10">
    <property type="entry name" value="Molybdopterin biosynthesis moea protein, domain 2"/>
    <property type="match status" value="1"/>
</dbReference>
<keyword evidence="2" id="KW-0501">Molybdenum cofactor biosynthesis</keyword>
<name>A0A0F9I7V2_9ZZZZ</name>
<dbReference type="Gene3D" id="3.40.980.10">
    <property type="entry name" value="MoaB/Mog-like domain"/>
    <property type="match status" value="1"/>
</dbReference>
<evidence type="ECO:0000313" key="4">
    <source>
        <dbReference type="EMBL" id="KKM23711.1"/>
    </source>
</evidence>